<dbReference type="AlphaFoldDB" id="A6K5G2"/>
<dbReference type="EMBL" id="CH474021">
    <property type="protein sequence ID" value="EDL75238.1"/>
    <property type="molecule type" value="Genomic_DNA"/>
</dbReference>
<evidence type="ECO:0000313" key="2">
    <source>
        <dbReference type="Proteomes" id="UP000234681"/>
    </source>
</evidence>
<accession>A6K5G2</accession>
<sequence>MDTWLIPRRGWCDYSSATVHMDV</sequence>
<gene>
    <name evidence="1" type="ORF">rCG_62885</name>
</gene>
<dbReference type="Proteomes" id="UP000234681">
    <property type="component" value="Chromosome 18"/>
</dbReference>
<protein>
    <submittedName>
        <fullName evidence="1">RCG62885</fullName>
    </submittedName>
</protein>
<name>A6K5G2_RAT</name>
<proteinExistence type="predicted"/>
<reference evidence="1 2" key="1">
    <citation type="submission" date="2005-09" db="EMBL/GenBank/DDBJ databases">
        <authorList>
            <person name="Mural R.J."/>
            <person name="Li P.W."/>
            <person name="Adams M.D."/>
            <person name="Amanatides P.G."/>
            <person name="Baden-Tillson H."/>
            <person name="Barnstead M."/>
            <person name="Chin S.H."/>
            <person name="Dew I."/>
            <person name="Evans C.A."/>
            <person name="Ferriera S."/>
            <person name="Flanigan M."/>
            <person name="Fosler C."/>
            <person name="Glodek A."/>
            <person name="Gu Z."/>
            <person name="Holt R.A."/>
            <person name="Jennings D."/>
            <person name="Kraft C.L."/>
            <person name="Lu F."/>
            <person name="Nguyen T."/>
            <person name="Nusskern D.R."/>
            <person name="Pfannkoch C.M."/>
            <person name="Sitter C."/>
            <person name="Sutton G.G."/>
            <person name="Venter J.C."/>
            <person name="Wang Z."/>
            <person name="Woodage T."/>
            <person name="Zheng X.H."/>
            <person name="Zhong F."/>
        </authorList>
    </citation>
    <scope>NUCLEOTIDE SEQUENCE [LARGE SCALE GENOMIC DNA]</scope>
    <source>
        <strain>BN</strain>
        <strain evidence="2">Sprague-Dawley</strain>
    </source>
</reference>
<evidence type="ECO:0000313" key="1">
    <source>
        <dbReference type="EMBL" id="EDL75238.1"/>
    </source>
</evidence>
<organism evidence="1 2">
    <name type="scientific">Rattus norvegicus</name>
    <name type="common">Rat</name>
    <dbReference type="NCBI Taxonomy" id="10116"/>
    <lineage>
        <taxon>Eukaryota</taxon>
        <taxon>Metazoa</taxon>
        <taxon>Chordata</taxon>
        <taxon>Craniata</taxon>
        <taxon>Vertebrata</taxon>
        <taxon>Euteleostomi</taxon>
        <taxon>Mammalia</taxon>
        <taxon>Eutheria</taxon>
        <taxon>Euarchontoglires</taxon>
        <taxon>Glires</taxon>
        <taxon>Rodentia</taxon>
        <taxon>Myomorpha</taxon>
        <taxon>Muroidea</taxon>
        <taxon>Muridae</taxon>
        <taxon>Murinae</taxon>
        <taxon>Rattus</taxon>
    </lineage>
</organism>